<accession>A0ACB8QKV9</accession>
<comment type="caution">
    <text evidence="1">The sequence shown here is derived from an EMBL/GenBank/DDBJ whole genome shotgun (WGS) entry which is preliminary data.</text>
</comment>
<sequence length="238" mass="26530">MVDIATPEFLAKLKDLYPAPNPWWILVLSAFSTGNRPDAVPLLFQSVLSELERAQEKFNVTGEEAHAEKLTLARKFRDTILKSGMLSGYSKAINSLNSLHKIMPKELQDTRPLRDTSVTTDEYEKRGQEFFKALYGDTAEGVQSLLDSIMPDMGKNAFKLVAYGCVYGFLEYTDQLETSYTLVGSLIAGDTPLQINWHLNNARRGGATLDQARAAREIAIEAARSTGVIWKNQIPEVN</sequence>
<reference evidence="1" key="2">
    <citation type="journal article" date="2022" name="New Phytol.">
        <title>Evolutionary transition to the ectomycorrhizal habit in the genomes of a hyperdiverse lineage of mushroom-forming fungi.</title>
        <authorList>
            <person name="Looney B."/>
            <person name="Miyauchi S."/>
            <person name="Morin E."/>
            <person name="Drula E."/>
            <person name="Courty P.E."/>
            <person name="Kohler A."/>
            <person name="Kuo A."/>
            <person name="LaButti K."/>
            <person name="Pangilinan J."/>
            <person name="Lipzen A."/>
            <person name="Riley R."/>
            <person name="Andreopoulos W."/>
            <person name="He G."/>
            <person name="Johnson J."/>
            <person name="Nolan M."/>
            <person name="Tritt A."/>
            <person name="Barry K.W."/>
            <person name="Grigoriev I.V."/>
            <person name="Nagy L.G."/>
            <person name="Hibbett D."/>
            <person name="Henrissat B."/>
            <person name="Matheny P.B."/>
            <person name="Labbe J."/>
            <person name="Martin F.M."/>
        </authorList>
    </citation>
    <scope>NUCLEOTIDE SEQUENCE</scope>
    <source>
        <strain evidence="1">EC-137</strain>
    </source>
</reference>
<gene>
    <name evidence="1" type="ORF">K488DRAFT_50091</name>
</gene>
<reference evidence="1" key="1">
    <citation type="submission" date="2021-02" db="EMBL/GenBank/DDBJ databases">
        <authorList>
            <consortium name="DOE Joint Genome Institute"/>
            <person name="Ahrendt S."/>
            <person name="Looney B.P."/>
            <person name="Miyauchi S."/>
            <person name="Morin E."/>
            <person name="Drula E."/>
            <person name="Courty P.E."/>
            <person name="Chicoki N."/>
            <person name="Fauchery L."/>
            <person name="Kohler A."/>
            <person name="Kuo A."/>
            <person name="Labutti K."/>
            <person name="Pangilinan J."/>
            <person name="Lipzen A."/>
            <person name="Riley R."/>
            <person name="Andreopoulos W."/>
            <person name="He G."/>
            <person name="Johnson J."/>
            <person name="Barry K.W."/>
            <person name="Grigoriev I.V."/>
            <person name="Nagy L."/>
            <person name="Hibbett D."/>
            <person name="Henrissat B."/>
            <person name="Matheny P.B."/>
            <person name="Labbe J."/>
            <person name="Martin F."/>
        </authorList>
    </citation>
    <scope>NUCLEOTIDE SEQUENCE</scope>
    <source>
        <strain evidence="1">EC-137</strain>
    </source>
</reference>
<name>A0ACB8QKV9_9AGAM</name>
<keyword evidence="2" id="KW-1185">Reference proteome</keyword>
<organism evidence="1 2">
    <name type="scientific">Vararia minispora EC-137</name>
    <dbReference type="NCBI Taxonomy" id="1314806"/>
    <lineage>
        <taxon>Eukaryota</taxon>
        <taxon>Fungi</taxon>
        <taxon>Dikarya</taxon>
        <taxon>Basidiomycota</taxon>
        <taxon>Agaricomycotina</taxon>
        <taxon>Agaricomycetes</taxon>
        <taxon>Russulales</taxon>
        <taxon>Lachnocladiaceae</taxon>
        <taxon>Vararia</taxon>
    </lineage>
</organism>
<evidence type="ECO:0000313" key="1">
    <source>
        <dbReference type="EMBL" id="KAI0032340.1"/>
    </source>
</evidence>
<evidence type="ECO:0000313" key="2">
    <source>
        <dbReference type="Proteomes" id="UP000814128"/>
    </source>
</evidence>
<dbReference type="EMBL" id="MU273549">
    <property type="protein sequence ID" value="KAI0032340.1"/>
    <property type="molecule type" value="Genomic_DNA"/>
</dbReference>
<protein>
    <submittedName>
        <fullName evidence="1">Uncharacterized protein</fullName>
    </submittedName>
</protein>
<dbReference type="Proteomes" id="UP000814128">
    <property type="component" value="Unassembled WGS sequence"/>
</dbReference>
<proteinExistence type="predicted"/>